<name>A0A8J2I0Q9_9PLEO</name>
<gene>
    <name evidence="2" type="ORF">ALTATR162_LOCUS3812</name>
</gene>
<dbReference type="Pfam" id="PF24494">
    <property type="entry name" value="DUF7587"/>
    <property type="match status" value="1"/>
</dbReference>
<comment type="caution">
    <text evidence="2">The sequence shown here is derived from an EMBL/GenBank/DDBJ whole genome shotgun (WGS) entry which is preliminary data.</text>
</comment>
<accession>A0A8J2I0Q9</accession>
<feature type="domain" description="DUF7587" evidence="1">
    <location>
        <begin position="11"/>
        <end position="154"/>
    </location>
</feature>
<dbReference type="GeneID" id="67015410"/>
<evidence type="ECO:0000259" key="1">
    <source>
        <dbReference type="Pfam" id="PF24494"/>
    </source>
</evidence>
<dbReference type="OrthoDB" id="88561at2759"/>
<dbReference type="Proteomes" id="UP000676310">
    <property type="component" value="Unassembled WGS sequence"/>
</dbReference>
<evidence type="ECO:0000313" key="2">
    <source>
        <dbReference type="EMBL" id="CAG5155741.1"/>
    </source>
</evidence>
<dbReference type="InterPro" id="IPR056009">
    <property type="entry name" value="DUF7587"/>
</dbReference>
<keyword evidence="3" id="KW-1185">Reference proteome</keyword>
<dbReference type="AlphaFoldDB" id="A0A8J2I0Q9"/>
<dbReference type="EMBL" id="CAJRGZ010000017">
    <property type="protein sequence ID" value="CAG5155741.1"/>
    <property type="molecule type" value="Genomic_DNA"/>
</dbReference>
<dbReference type="RefSeq" id="XP_043167355.1">
    <property type="nucleotide sequence ID" value="XM_043311420.1"/>
</dbReference>
<protein>
    <recommendedName>
        <fullName evidence="1">DUF7587 domain-containing protein</fullName>
    </recommendedName>
</protein>
<evidence type="ECO:0000313" key="3">
    <source>
        <dbReference type="Proteomes" id="UP000676310"/>
    </source>
</evidence>
<sequence length="207" mass="24061">MDAYVCSKNDIPDELYRVNYPGSRTAFSTTKGFSASDTTKVYDTSELVEFKRAIVNQFTWSCRASLPFVSLFSDRAHAESWGRKEPWHRHKGPSDDWSLHVIDTTKLKDTNRFFKLSDLLEELDLDLPAGAGQHIRGAFLCLHRIPIDAIVEKRSPGEVKADQKERREQRYWEVPDLDYLAEYSGSEREAMQENYNTIFEKNIEDNW</sequence>
<proteinExistence type="predicted"/>
<dbReference type="PANTHER" id="PTHR40781">
    <property type="match status" value="1"/>
</dbReference>
<reference evidence="2" key="1">
    <citation type="submission" date="2021-05" db="EMBL/GenBank/DDBJ databases">
        <authorList>
            <person name="Stam R."/>
        </authorList>
    </citation>
    <scope>NUCLEOTIDE SEQUENCE</scope>
    <source>
        <strain evidence="2">CS162</strain>
    </source>
</reference>
<dbReference type="PANTHER" id="PTHR40781:SF1">
    <property type="match status" value="1"/>
</dbReference>
<organism evidence="2 3">
    <name type="scientific">Alternaria atra</name>
    <dbReference type="NCBI Taxonomy" id="119953"/>
    <lineage>
        <taxon>Eukaryota</taxon>
        <taxon>Fungi</taxon>
        <taxon>Dikarya</taxon>
        <taxon>Ascomycota</taxon>
        <taxon>Pezizomycotina</taxon>
        <taxon>Dothideomycetes</taxon>
        <taxon>Pleosporomycetidae</taxon>
        <taxon>Pleosporales</taxon>
        <taxon>Pleosporineae</taxon>
        <taxon>Pleosporaceae</taxon>
        <taxon>Alternaria</taxon>
        <taxon>Alternaria sect. Ulocladioides</taxon>
    </lineage>
</organism>